<keyword evidence="4" id="KW-0808">Transferase</keyword>
<evidence type="ECO:0000256" key="5">
    <source>
        <dbReference type="ARBA" id="ARBA00022691"/>
    </source>
</evidence>
<organism evidence="8 9">
    <name type="scientific">Starmerella bacillaris</name>
    <name type="common">Yeast</name>
    <name type="synonym">Candida zemplinina</name>
    <dbReference type="NCBI Taxonomy" id="1247836"/>
    <lineage>
        <taxon>Eukaryota</taxon>
        <taxon>Fungi</taxon>
        <taxon>Dikarya</taxon>
        <taxon>Ascomycota</taxon>
        <taxon>Saccharomycotina</taxon>
        <taxon>Dipodascomycetes</taxon>
        <taxon>Dipodascales</taxon>
        <taxon>Trichomonascaceae</taxon>
        <taxon>Starmerella</taxon>
    </lineage>
</organism>
<name>A0AAV5RLZ7_STABA</name>
<evidence type="ECO:0000313" key="9">
    <source>
        <dbReference type="Proteomes" id="UP001362899"/>
    </source>
</evidence>
<dbReference type="GO" id="GO:0003723">
    <property type="term" value="F:RNA binding"/>
    <property type="evidence" value="ECO:0007669"/>
    <property type="project" value="InterPro"/>
</dbReference>
<sequence length="381" mass="42692">MKISLLLQAAKYNRGIAAARSTRASSSIKSSRPLKSPEPPFRRDGKSFDELFVDSEKPKKAWDGQNKDNFFRDKYAHVHAKQKAQHKREKEEKQERLSKKAQSMTYRNDQIKSHQPELELTYTERHKLLLSQNPNMEFTYGTNATKHILAHRKVKQIFTSFRGPGDIDPEILRACSDAEIPIRYKEPTKRLDIMAGNGVHNGYVCQTEKLNIPTLDSWPSFLNECKTGLYLDQITDPHNLGAIMRTAKWYDCDVVGYSPKNSASVSPAAVKASSGATEHLHLGKVFSPLNFFDLLKEKGWTIVSTVAPNTHVSIPKIDPDALSELKSQGPIMLVLGNEGEGVRTSLTQRSTYATTLSSPQTDIDSLNVSIAAAILLEKLNR</sequence>
<keyword evidence="9" id="KW-1185">Reference proteome</keyword>
<comment type="caution">
    <text evidence="8">The sequence shown here is derived from an EMBL/GenBank/DDBJ whole genome shotgun (WGS) entry which is preliminary data.</text>
</comment>
<evidence type="ECO:0000256" key="6">
    <source>
        <dbReference type="SAM" id="MobiDB-lite"/>
    </source>
</evidence>
<dbReference type="SUPFAM" id="SSF75217">
    <property type="entry name" value="alpha/beta knot"/>
    <property type="match status" value="1"/>
</dbReference>
<dbReference type="Proteomes" id="UP001362899">
    <property type="component" value="Unassembled WGS sequence"/>
</dbReference>
<dbReference type="EMBL" id="BTGC01000008">
    <property type="protein sequence ID" value="GMM52027.1"/>
    <property type="molecule type" value="Genomic_DNA"/>
</dbReference>
<dbReference type="PANTHER" id="PTHR46103:SF1">
    <property type="entry name" value="RRNA METHYLTRANSFERASE 1, MITOCHONDRIAL"/>
    <property type="match status" value="1"/>
</dbReference>
<feature type="compositionally biased region" description="Basic and acidic residues" evidence="6">
    <location>
        <begin position="88"/>
        <end position="98"/>
    </location>
</feature>
<comment type="similarity">
    <text evidence="1">Belongs to the class IV-like SAM-binding methyltransferase superfamily. RNA methyltransferase TrmH family.</text>
</comment>
<feature type="region of interest" description="Disordered" evidence="6">
    <location>
        <begin position="18"/>
        <end position="49"/>
    </location>
</feature>
<evidence type="ECO:0000256" key="4">
    <source>
        <dbReference type="ARBA" id="ARBA00022679"/>
    </source>
</evidence>
<gene>
    <name evidence="8" type="ORF">DASB73_029900</name>
</gene>
<dbReference type="SUPFAM" id="SSF55315">
    <property type="entry name" value="L30e-like"/>
    <property type="match status" value="1"/>
</dbReference>
<dbReference type="CDD" id="cd18105">
    <property type="entry name" value="SpoU-like_MRM1"/>
    <property type="match status" value="1"/>
</dbReference>
<dbReference type="Gene3D" id="3.30.1330.30">
    <property type="match status" value="1"/>
</dbReference>
<feature type="compositionally biased region" description="Low complexity" evidence="6">
    <location>
        <begin position="18"/>
        <end position="31"/>
    </location>
</feature>
<feature type="compositionally biased region" description="Basic and acidic residues" evidence="6">
    <location>
        <begin position="40"/>
        <end position="49"/>
    </location>
</feature>
<dbReference type="InterPro" id="IPR029026">
    <property type="entry name" value="tRNA_m1G_MTases_N"/>
</dbReference>
<feature type="domain" description="tRNA/rRNA methyltransferase SpoU type" evidence="7">
    <location>
        <begin position="229"/>
        <end position="376"/>
    </location>
</feature>
<dbReference type="PANTHER" id="PTHR46103">
    <property type="entry name" value="RRNA METHYLTRANSFERASE 1, MITOCHONDRIAL"/>
    <property type="match status" value="1"/>
</dbReference>
<dbReference type="InterPro" id="IPR029064">
    <property type="entry name" value="Ribosomal_eL30-like_sf"/>
</dbReference>
<dbReference type="InterPro" id="IPR047182">
    <property type="entry name" value="MRM1"/>
</dbReference>
<evidence type="ECO:0000259" key="7">
    <source>
        <dbReference type="Pfam" id="PF00588"/>
    </source>
</evidence>
<dbReference type="InterPro" id="IPR047261">
    <property type="entry name" value="MRM1_MeTrfase_dom"/>
</dbReference>
<dbReference type="Pfam" id="PF00588">
    <property type="entry name" value="SpoU_methylase"/>
    <property type="match status" value="1"/>
</dbReference>
<protein>
    <submittedName>
        <fullName evidence="8">Mrm1 protein</fullName>
    </submittedName>
</protein>
<dbReference type="GO" id="GO:0005739">
    <property type="term" value="C:mitochondrion"/>
    <property type="evidence" value="ECO:0007669"/>
    <property type="project" value="UniProtKB-SubCell"/>
</dbReference>
<accession>A0AAV5RLZ7</accession>
<dbReference type="InterPro" id="IPR001537">
    <property type="entry name" value="SpoU_MeTrfase"/>
</dbReference>
<keyword evidence="3" id="KW-0489">Methyltransferase</keyword>
<dbReference type="Gene3D" id="3.40.1280.10">
    <property type="match status" value="1"/>
</dbReference>
<reference evidence="8 9" key="1">
    <citation type="journal article" date="2023" name="Elife">
        <title>Identification of key yeast species and microbe-microbe interactions impacting larval growth of Drosophila in the wild.</title>
        <authorList>
            <person name="Mure A."/>
            <person name="Sugiura Y."/>
            <person name="Maeda R."/>
            <person name="Honda K."/>
            <person name="Sakurai N."/>
            <person name="Takahashi Y."/>
            <person name="Watada M."/>
            <person name="Katoh T."/>
            <person name="Gotoh A."/>
            <person name="Gotoh Y."/>
            <person name="Taniguchi I."/>
            <person name="Nakamura K."/>
            <person name="Hayashi T."/>
            <person name="Katayama T."/>
            <person name="Uemura T."/>
            <person name="Hattori Y."/>
        </authorList>
    </citation>
    <scope>NUCLEOTIDE SEQUENCE [LARGE SCALE GENOMIC DNA]</scope>
    <source>
        <strain evidence="8 9">SB-73</strain>
    </source>
</reference>
<evidence type="ECO:0000256" key="1">
    <source>
        <dbReference type="ARBA" id="ARBA00007228"/>
    </source>
</evidence>
<evidence type="ECO:0000256" key="3">
    <source>
        <dbReference type="ARBA" id="ARBA00022603"/>
    </source>
</evidence>
<evidence type="ECO:0000256" key="2">
    <source>
        <dbReference type="ARBA" id="ARBA00022552"/>
    </source>
</evidence>
<dbReference type="AlphaFoldDB" id="A0AAV5RLZ7"/>
<feature type="region of interest" description="Disordered" evidence="6">
    <location>
        <begin position="80"/>
        <end position="107"/>
    </location>
</feature>
<dbReference type="GO" id="GO:0016435">
    <property type="term" value="F:rRNA (guanine) methyltransferase activity"/>
    <property type="evidence" value="ECO:0007669"/>
    <property type="project" value="TreeGrafter"/>
</dbReference>
<dbReference type="InterPro" id="IPR029028">
    <property type="entry name" value="Alpha/beta_knot_MTases"/>
</dbReference>
<proteinExistence type="inferred from homology"/>
<evidence type="ECO:0000313" key="8">
    <source>
        <dbReference type="EMBL" id="GMM52027.1"/>
    </source>
</evidence>
<keyword evidence="5" id="KW-0949">S-adenosyl-L-methionine</keyword>
<keyword evidence="2" id="KW-0698">rRNA processing</keyword>